<dbReference type="GO" id="GO:0005886">
    <property type="term" value="C:plasma membrane"/>
    <property type="evidence" value="ECO:0007669"/>
    <property type="project" value="UniProtKB-SubCell"/>
</dbReference>
<dbReference type="GO" id="GO:0022857">
    <property type="term" value="F:transmembrane transporter activity"/>
    <property type="evidence" value="ECO:0007669"/>
    <property type="project" value="InterPro"/>
</dbReference>
<evidence type="ECO:0000256" key="7">
    <source>
        <dbReference type="RuleBase" id="RU003879"/>
    </source>
</evidence>
<evidence type="ECO:0000313" key="8">
    <source>
        <dbReference type="EMBL" id="KAA6301898.1"/>
    </source>
</evidence>
<evidence type="ECO:0000256" key="1">
    <source>
        <dbReference type="ARBA" id="ARBA00004162"/>
    </source>
</evidence>
<dbReference type="PANTHER" id="PTHR30558">
    <property type="entry name" value="EXBD MEMBRANE COMPONENT OF PMF-DRIVEN MACROMOLECULE IMPORT SYSTEM"/>
    <property type="match status" value="1"/>
</dbReference>
<dbReference type="PANTHER" id="PTHR30558:SF3">
    <property type="entry name" value="BIOPOLYMER TRANSPORT PROTEIN EXBD-RELATED"/>
    <property type="match status" value="1"/>
</dbReference>
<keyword evidence="3" id="KW-1003">Cell membrane</keyword>
<keyword evidence="7" id="KW-0653">Protein transport</keyword>
<evidence type="ECO:0000256" key="6">
    <source>
        <dbReference type="ARBA" id="ARBA00023136"/>
    </source>
</evidence>
<accession>A0A5M8P0I3</accession>
<keyword evidence="6" id="KW-0472">Membrane</keyword>
<dbReference type="InterPro" id="IPR003400">
    <property type="entry name" value="ExbD"/>
</dbReference>
<evidence type="ECO:0008006" key="10">
    <source>
        <dbReference type="Google" id="ProtNLM"/>
    </source>
</evidence>
<gene>
    <name evidence="8" type="ORF">EZS26_001901</name>
</gene>
<keyword evidence="5" id="KW-1133">Transmembrane helix</keyword>
<protein>
    <recommendedName>
        <fullName evidence="10">Biopolymer transporter ExbD</fullName>
    </recommendedName>
</protein>
<dbReference type="Proteomes" id="UP000324575">
    <property type="component" value="Unassembled WGS sequence"/>
</dbReference>
<sequence length="196" mass="22358">MTRFKREIPQINSGASADIAFLLLTFFLITSSFDSKTGIYRKMNPPVVENVLKKRMDIQQRNLLTLTIDANDRIAFENEEFPLQDIRALSKTFISNPDNSDFLPEKEPLDIPEIGSFAVTSKHVISLHVDPETTYQTYLSVLSEITAAYNELRNETANRLFQRPFARLTPEQKEAIRTAFPYHISETETLNEGGAQ</sequence>
<comment type="similarity">
    <text evidence="2 7">Belongs to the ExbD/TolR family.</text>
</comment>
<evidence type="ECO:0000256" key="4">
    <source>
        <dbReference type="ARBA" id="ARBA00022692"/>
    </source>
</evidence>
<comment type="subcellular location">
    <subcellularLocation>
        <location evidence="1">Cell membrane</location>
        <topology evidence="1">Single-pass membrane protein</topology>
    </subcellularLocation>
    <subcellularLocation>
        <location evidence="7">Cell membrane</location>
        <topology evidence="7">Single-pass type II membrane protein</topology>
    </subcellularLocation>
</comment>
<dbReference type="AlphaFoldDB" id="A0A5M8P0I3"/>
<comment type="caution">
    <text evidence="8">The sequence shown here is derived from an EMBL/GenBank/DDBJ whole genome shotgun (WGS) entry which is preliminary data.</text>
</comment>
<evidence type="ECO:0000256" key="2">
    <source>
        <dbReference type="ARBA" id="ARBA00005811"/>
    </source>
</evidence>
<dbReference type="GO" id="GO:0015031">
    <property type="term" value="P:protein transport"/>
    <property type="evidence" value="ECO:0007669"/>
    <property type="project" value="UniProtKB-KW"/>
</dbReference>
<evidence type="ECO:0000256" key="5">
    <source>
        <dbReference type="ARBA" id="ARBA00022989"/>
    </source>
</evidence>
<name>A0A5M8P0I3_9BACT</name>
<organism evidence="8 9">
    <name type="scientific">Candidatus Ordinivivax streblomastigis</name>
    <dbReference type="NCBI Taxonomy" id="2540710"/>
    <lineage>
        <taxon>Bacteria</taxon>
        <taxon>Pseudomonadati</taxon>
        <taxon>Bacteroidota</taxon>
        <taxon>Bacteroidia</taxon>
        <taxon>Bacteroidales</taxon>
        <taxon>Candidatus Ordinivivax</taxon>
    </lineage>
</organism>
<keyword evidence="7" id="KW-0813">Transport</keyword>
<proteinExistence type="inferred from homology"/>
<reference evidence="8 9" key="1">
    <citation type="submission" date="2019-03" db="EMBL/GenBank/DDBJ databases">
        <title>Single cell metagenomics reveals metabolic interactions within the superorganism composed of flagellate Streblomastix strix and complex community of Bacteroidetes bacteria on its surface.</title>
        <authorList>
            <person name="Treitli S.C."/>
            <person name="Kolisko M."/>
            <person name="Husnik F."/>
            <person name="Keeling P."/>
            <person name="Hampl V."/>
        </authorList>
    </citation>
    <scope>NUCLEOTIDE SEQUENCE [LARGE SCALE GENOMIC DNA]</scope>
    <source>
        <strain evidence="8">St1</strain>
    </source>
</reference>
<keyword evidence="4 7" id="KW-0812">Transmembrane</keyword>
<dbReference type="EMBL" id="SNRX01000012">
    <property type="protein sequence ID" value="KAA6301898.1"/>
    <property type="molecule type" value="Genomic_DNA"/>
</dbReference>
<dbReference type="Pfam" id="PF02472">
    <property type="entry name" value="ExbD"/>
    <property type="match status" value="1"/>
</dbReference>
<evidence type="ECO:0000313" key="9">
    <source>
        <dbReference type="Proteomes" id="UP000324575"/>
    </source>
</evidence>
<evidence type="ECO:0000256" key="3">
    <source>
        <dbReference type="ARBA" id="ARBA00022475"/>
    </source>
</evidence>